<protein>
    <recommendedName>
        <fullName evidence="10">glucan 1,3-beta-glucosidase</fullName>
        <ecNumber evidence="10">3.2.1.58</ecNumber>
    </recommendedName>
    <alternativeName>
        <fullName evidence="11">Exo-1,3-beta-glucanase</fullName>
    </alternativeName>
</protein>
<evidence type="ECO:0000256" key="11">
    <source>
        <dbReference type="ARBA" id="ARBA00041761"/>
    </source>
</evidence>
<dbReference type="Gene3D" id="3.20.20.80">
    <property type="entry name" value="Glycosidases"/>
    <property type="match status" value="1"/>
</dbReference>
<dbReference type="GO" id="GO:0009277">
    <property type="term" value="C:fungal-type cell wall"/>
    <property type="evidence" value="ECO:0007669"/>
    <property type="project" value="TreeGrafter"/>
</dbReference>
<feature type="chain" id="PRO_5006963416" description="glucan 1,3-beta-glucosidase" evidence="15">
    <location>
        <begin position="21"/>
        <end position="437"/>
    </location>
</feature>
<dbReference type="PANTHER" id="PTHR16631:SF26">
    <property type="entry name" value="GLUCAN 1,3-BETA-GLUCOSIDASE"/>
    <property type="match status" value="1"/>
</dbReference>
<dbReference type="RefSeq" id="XP_019613310.1">
    <property type="nucleotide sequence ID" value="XM_019757731.1"/>
</dbReference>
<dbReference type="InterPro" id="IPR050732">
    <property type="entry name" value="Beta-glucan_modifiers"/>
</dbReference>
<comment type="subcellular location">
    <subcellularLocation>
        <location evidence="1">Secreted</location>
        <location evidence="1">Cell wall</location>
    </subcellularLocation>
</comment>
<keyword evidence="8 13" id="KW-0326">Glycosidase</keyword>
<accession>M7NUW6</accession>
<keyword evidence="6 13" id="KW-0378">Hydrolase</keyword>
<dbReference type="VEuPathDB" id="FungiDB:PNEG_01047"/>
<dbReference type="STRING" id="1069680.M7NUW6"/>
<dbReference type="EMBL" id="AFWA02000003">
    <property type="protein sequence ID" value="EMR10901.2"/>
    <property type="molecule type" value="Genomic_DNA"/>
</dbReference>
<dbReference type="HOGENOM" id="CLU_028820_2_1_1"/>
<gene>
    <name evidence="16" type="ORF">PNEG_01047</name>
</gene>
<dbReference type="eggNOG" id="ENOG502QQE6">
    <property type="taxonomic scope" value="Eukaryota"/>
</dbReference>
<dbReference type="GeneID" id="19894745"/>
<evidence type="ECO:0000256" key="9">
    <source>
        <dbReference type="ARBA" id="ARBA00036824"/>
    </source>
</evidence>
<comment type="similarity">
    <text evidence="2 12">Belongs to the glycosyl hydrolase 17 family.</text>
</comment>
<evidence type="ECO:0000256" key="5">
    <source>
        <dbReference type="ARBA" id="ARBA00022729"/>
    </source>
</evidence>
<dbReference type="PANTHER" id="PTHR16631">
    <property type="entry name" value="GLUCAN 1,3-BETA-GLUCOSIDASE"/>
    <property type="match status" value="1"/>
</dbReference>
<dbReference type="GO" id="GO:0005576">
    <property type="term" value="C:extracellular region"/>
    <property type="evidence" value="ECO:0007669"/>
    <property type="project" value="TreeGrafter"/>
</dbReference>
<evidence type="ECO:0000256" key="3">
    <source>
        <dbReference type="ARBA" id="ARBA00022512"/>
    </source>
</evidence>
<dbReference type="SUPFAM" id="SSF51445">
    <property type="entry name" value="(Trans)glycosidases"/>
    <property type="match status" value="1"/>
</dbReference>
<evidence type="ECO:0000256" key="6">
    <source>
        <dbReference type="ARBA" id="ARBA00022801"/>
    </source>
</evidence>
<dbReference type="GO" id="GO:0004338">
    <property type="term" value="F:glucan exo-1,3-beta-glucosidase activity"/>
    <property type="evidence" value="ECO:0007669"/>
    <property type="project" value="UniProtKB-EC"/>
</dbReference>
<keyword evidence="5 15" id="KW-0732">Signal</keyword>
<evidence type="ECO:0000256" key="10">
    <source>
        <dbReference type="ARBA" id="ARBA00038929"/>
    </source>
</evidence>
<organism evidence="16 17">
    <name type="scientific">Pneumocystis murina (strain B123)</name>
    <name type="common">Mouse pneumocystis pneumonia agent</name>
    <name type="synonym">Pneumocystis carinii f. sp. muris</name>
    <dbReference type="NCBI Taxonomy" id="1069680"/>
    <lineage>
        <taxon>Eukaryota</taxon>
        <taxon>Fungi</taxon>
        <taxon>Dikarya</taxon>
        <taxon>Ascomycota</taxon>
        <taxon>Taphrinomycotina</taxon>
        <taxon>Pneumocystomycetes</taxon>
        <taxon>Pneumocystaceae</taxon>
        <taxon>Pneumocystis</taxon>
    </lineage>
</organism>
<evidence type="ECO:0000256" key="4">
    <source>
        <dbReference type="ARBA" id="ARBA00022525"/>
    </source>
</evidence>
<dbReference type="EC" id="3.2.1.58" evidence="10"/>
<evidence type="ECO:0000256" key="14">
    <source>
        <dbReference type="SAM" id="MobiDB-lite"/>
    </source>
</evidence>
<comment type="catalytic activity">
    <reaction evidence="9">
        <text>Successive hydrolysis of beta-D-glucose units from the non-reducing ends of (1-&gt;3)-beta-D-glucans, releasing alpha-glucose.</text>
        <dbReference type="EC" id="3.2.1.58"/>
    </reaction>
</comment>
<evidence type="ECO:0000256" key="15">
    <source>
        <dbReference type="SAM" id="SignalP"/>
    </source>
</evidence>
<dbReference type="Proteomes" id="UP000011958">
    <property type="component" value="Unassembled WGS sequence"/>
</dbReference>
<evidence type="ECO:0000256" key="2">
    <source>
        <dbReference type="ARBA" id="ARBA00008773"/>
    </source>
</evidence>
<keyword evidence="17" id="KW-1185">Reference proteome</keyword>
<keyword evidence="4" id="KW-0964">Secreted</keyword>
<feature type="region of interest" description="Disordered" evidence="14">
    <location>
        <begin position="322"/>
        <end position="388"/>
    </location>
</feature>
<reference evidence="17" key="1">
    <citation type="journal article" date="2016" name="Nat. Commun.">
        <title>Genome analysis of three Pneumocystis species reveals adaptation mechanisms to life exclusively in mammalian hosts.</title>
        <authorList>
            <person name="Ma L."/>
            <person name="Chen Z."/>
            <person name="Huang D.W."/>
            <person name="Kutty G."/>
            <person name="Ishihara M."/>
            <person name="Wang H."/>
            <person name="Abouelleil A."/>
            <person name="Bishop L."/>
            <person name="Davey E."/>
            <person name="Deng R."/>
            <person name="Deng X."/>
            <person name="Fan L."/>
            <person name="Fantoni G."/>
            <person name="Fitzgerald M."/>
            <person name="Gogineni E."/>
            <person name="Goldberg J.M."/>
            <person name="Handley G."/>
            <person name="Hu X."/>
            <person name="Huber C."/>
            <person name="Jiao X."/>
            <person name="Jones K."/>
            <person name="Levin J.Z."/>
            <person name="Liu Y."/>
            <person name="Macdonald P."/>
            <person name="Melnikov A."/>
            <person name="Raley C."/>
            <person name="Sassi M."/>
            <person name="Sherman B.T."/>
            <person name="Song X."/>
            <person name="Sykes S."/>
            <person name="Tran B."/>
            <person name="Walsh L."/>
            <person name="Xia Y."/>
            <person name="Yang J."/>
            <person name="Young S."/>
            <person name="Zeng Q."/>
            <person name="Zheng X."/>
            <person name="Stephens R."/>
            <person name="Nusbaum C."/>
            <person name="Birren B.W."/>
            <person name="Azadi P."/>
            <person name="Lempicki R.A."/>
            <person name="Cuomo C.A."/>
            <person name="Kovacs J.A."/>
        </authorList>
    </citation>
    <scope>NUCLEOTIDE SEQUENCE [LARGE SCALE GENOMIC DNA]</scope>
    <source>
        <strain evidence="17">B123</strain>
    </source>
</reference>
<evidence type="ECO:0000313" key="16">
    <source>
        <dbReference type="EMBL" id="EMR10901.2"/>
    </source>
</evidence>
<keyword evidence="3" id="KW-0134">Cell wall</keyword>
<dbReference type="GO" id="GO:0005975">
    <property type="term" value="P:carbohydrate metabolic process"/>
    <property type="evidence" value="ECO:0007669"/>
    <property type="project" value="InterPro"/>
</dbReference>
<feature type="signal peptide" evidence="15">
    <location>
        <begin position="1"/>
        <end position="20"/>
    </location>
</feature>
<comment type="caution">
    <text evidence="16">The sequence shown here is derived from an EMBL/GenBank/DDBJ whole genome shotgun (WGS) entry which is preliminary data.</text>
</comment>
<dbReference type="InterPro" id="IPR017853">
    <property type="entry name" value="GH"/>
</dbReference>
<dbReference type="InterPro" id="IPR000490">
    <property type="entry name" value="Glyco_hydro_17"/>
</dbReference>
<name>M7NUW6_PNEMU</name>
<dbReference type="GO" id="GO:0009986">
    <property type="term" value="C:cell surface"/>
    <property type="evidence" value="ECO:0007669"/>
    <property type="project" value="TreeGrafter"/>
</dbReference>
<keyword evidence="7" id="KW-0325">Glycoprotein</keyword>
<dbReference type="PROSITE" id="PS00587">
    <property type="entry name" value="GLYCOSYL_HYDROL_F17"/>
    <property type="match status" value="1"/>
</dbReference>
<evidence type="ECO:0000313" key="17">
    <source>
        <dbReference type="Proteomes" id="UP000011958"/>
    </source>
</evidence>
<dbReference type="GO" id="GO:0042973">
    <property type="term" value="F:glucan endo-1,3-beta-D-glucosidase activity"/>
    <property type="evidence" value="ECO:0007669"/>
    <property type="project" value="TreeGrafter"/>
</dbReference>
<proteinExistence type="inferred from homology"/>
<sequence>MNFLLSFWILIIAFIWRVISRGDLGFSISTRKLDGNCKSTKDYLEDISLISSYSKFIRLFSISDCNCMKNIMPAIISENMKIILGIWPGGVDTVQFRDQLSLLKEIPQEHVPYIYAISVGSEVLYRKDYSDEILLDQIITVRKLLNEMNFQSIKLGTADTWNVYADGTANRIIGALDIAFVNSFPYWQGYAIEHSVYSFFADISNTINVIRSMNYNIEVWIGETGWPTDGLTYGAAVPSVENAAYFWANVICTSLFNGLNVVAFELMDEPWKGNAIGLSGQSSNVEKFWGVFTIDKRQKYSLECPKESEKVISSINSKINNLSDSGNTNSDGSKVDSDNTDNDGSKTDFGNADNDGSKTDFGNADNDGSKTDSCNTDNDGSKVDSDNTDNDSFDEIFHDDDFLTDIKEPNKSFRVSFCLKNTFYLSFTAILFLLFFY</sequence>
<dbReference type="Pfam" id="PF00332">
    <property type="entry name" value="Glyco_hydro_17"/>
    <property type="match status" value="1"/>
</dbReference>
<dbReference type="AlphaFoldDB" id="M7NUW6"/>
<evidence type="ECO:0000256" key="1">
    <source>
        <dbReference type="ARBA" id="ARBA00004191"/>
    </source>
</evidence>
<evidence type="ECO:0000256" key="8">
    <source>
        <dbReference type="ARBA" id="ARBA00023295"/>
    </source>
</evidence>
<evidence type="ECO:0000256" key="12">
    <source>
        <dbReference type="RuleBase" id="RU004335"/>
    </source>
</evidence>
<dbReference type="OrthoDB" id="1293114at2759"/>
<dbReference type="GO" id="GO:0071555">
    <property type="term" value="P:cell wall organization"/>
    <property type="evidence" value="ECO:0007669"/>
    <property type="project" value="TreeGrafter"/>
</dbReference>
<evidence type="ECO:0000256" key="13">
    <source>
        <dbReference type="RuleBase" id="RU004336"/>
    </source>
</evidence>
<evidence type="ECO:0000256" key="7">
    <source>
        <dbReference type="ARBA" id="ARBA00023180"/>
    </source>
</evidence>